<gene>
    <name evidence="3" type="ORF">FRX48_06531</name>
</gene>
<dbReference type="AlphaFoldDB" id="A0A5M8PM20"/>
<name>A0A5M8PM20_9LECA</name>
<evidence type="ECO:0000313" key="4">
    <source>
        <dbReference type="Proteomes" id="UP000324767"/>
    </source>
</evidence>
<feature type="region of interest" description="Disordered" evidence="1">
    <location>
        <begin position="189"/>
        <end position="251"/>
    </location>
</feature>
<dbReference type="Proteomes" id="UP000324767">
    <property type="component" value="Unassembled WGS sequence"/>
</dbReference>
<feature type="compositionally biased region" description="Polar residues" evidence="1">
    <location>
        <begin position="237"/>
        <end position="251"/>
    </location>
</feature>
<reference evidence="3 4" key="1">
    <citation type="submission" date="2019-09" db="EMBL/GenBank/DDBJ databases">
        <title>The hologenome of the rock-dwelling lichen Lasallia pustulata.</title>
        <authorList>
            <person name="Greshake Tzovaras B."/>
            <person name="Segers F."/>
            <person name="Bicker A."/>
            <person name="Dal Grande F."/>
            <person name="Otte J."/>
            <person name="Hankeln T."/>
            <person name="Schmitt I."/>
            <person name="Ebersberger I."/>
        </authorList>
    </citation>
    <scope>NUCLEOTIDE SEQUENCE [LARGE SCALE GENOMIC DNA]</scope>
    <source>
        <strain evidence="3">A1-1</strain>
    </source>
</reference>
<dbReference type="EMBL" id="VXIT01000010">
    <property type="protein sequence ID" value="KAA6409918.1"/>
    <property type="molecule type" value="Genomic_DNA"/>
</dbReference>
<evidence type="ECO:0000313" key="3">
    <source>
        <dbReference type="EMBL" id="KAA6409918.1"/>
    </source>
</evidence>
<organism evidence="3 4">
    <name type="scientific">Lasallia pustulata</name>
    <dbReference type="NCBI Taxonomy" id="136370"/>
    <lineage>
        <taxon>Eukaryota</taxon>
        <taxon>Fungi</taxon>
        <taxon>Dikarya</taxon>
        <taxon>Ascomycota</taxon>
        <taxon>Pezizomycotina</taxon>
        <taxon>Lecanoromycetes</taxon>
        <taxon>OSLEUM clade</taxon>
        <taxon>Umbilicariomycetidae</taxon>
        <taxon>Umbilicariales</taxon>
        <taxon>Umbilicariaceae</taxon>
        <taxon>Lasallia</taxon>
    </lineage>
</organism>
<feature type="compositionally biased region" description="Low complexity" evidence="1">
    <location>
        <begin position="214"/>
        <end position="236"/>
    </location>
</feature>
<comment type="caution">
    <text evidence="3">The sequence shown here is derived from an EMBL/GenBank/DDBJ whole genome shotgun (WGS) entry which is preliminary data.</text>
</comment>
<evidence type="ECO:0000259" key="2">
    <source>
        <dbReference type="Pfam" id="PF25438"/>
    </source>
</evidence>
<feature type="compositionally biased region" description="Polar residues" evidence="1">
    <location>
        <begin position="137"/>
        <end position="151"/>
    </location>
</feature>
<dbReference type="PANTHER" id="PTHR42031">
    <property type="entry name" value="KEY LIME PATHOGENICITY PROTEIN"/>
    <property type="match status" value="1"/>
</dbReference>
<feature type="domain" description="DUF7896" evidence="2">
    <location>
        <begin position="465"/>
        <end position="545"/>
    </location>
</feature>
<dbReference type="Pfam" id="PF25438">
    <property type="entry name" value="DUF7896"/>
    <property type="match status" value="1"/>
</dbReference>
<dbReference type="OrthoDB" id="5377599at2759"/>
<accession>A0A5M8PM20</accession>
<dbReference type="PANTHER" id="PTHR42031:SF1">
    <property type="entry name" value="KEY LIME PATHOGENICITY PROTEIN"/>
    <property type="match status" value="1"/>
</dbReference>
<protein>
    <recommendedName>
        <fullName evidence="2">DUF7896 domain-containing protein</fullName>
    </recommendedName>
</protein>
<feature type="compositionally biased region" description="Low complexity" evidence="1">
    <location>
        <begin position="357"/>
        <end position="368"/>
    </location>
</feature>
<proteinExistence type="predicted"/>
<feature type="compositionally biased region" description="Polar residues" evidence="1">
    <location>
        <begin position="95"/>
        <end position="105"/>
    </location>
</feature>
<feature type="region of interest" description="Disordered" evidence="1">
    <location>
        <begin position="60"/>
        <end position="170"/>
    </location>
</feature>
<feature type="region of interest" description="Disordered" evidence="1">
    <location>
        <begin position="509"/>
        <end position="532"/>
    </location>
</feature>
<evidence type="ECO:0000256" key="1">
    <source>
        <dbReference type="SAM" id="MobiDB-lite"/>
    </source>
</evidence>
<dbReference type="InterPro" id="IPR057218">
    <property type="entry name" value="DUF7896"/>
</dbReference>
<feature type="region of interest" description="Disordered" evidence="1">
    <location>
        <begin position="350"/>
        <end position="418"/>
    </location>
</feature>
<feature type="compositionally biased region" description="Polar residues" evidence="1">
    <location>
        <begin position="115"/>
        <end position="126"/>
    </location>
</feature>
<sequence>MTEPNRKNDLLLNVLQSTKSAFYAERALLPIPEQDRLWSIRHRELTSALGSGLSTAQADIEAPQPSADEFTSNPGTLGMTRHRSDIPASYGYDLNRQQSISQHSAPMSRKRSNDSRNGPTPFTNTGDIVPPLEVTIGTWQTNNEEPWNSLNAGKGPKIRRTGSGKRATSLQKVPEVSVYEPADYFKSDEFTPTRSILPPSTYRSQRQRVNSRRLSLSPSQFPSTSSLSQSPATPTTDQLTNATSLTSGMSRQSSITSSICGGFDMMQIKSNNSDISSSFSIGEEHSPLVEAYESLNEEFNDSQISLFESDRSCFPPTGYVVNELQFPKSAPCSLADPVVSTPPVSFHSIEEDVSMKRSSSTESNASSRATRRRQEQVAQASRKIAPKLSDDEASMSRQSSASGHQMIRIQSADGSSKEVMPIEKAPYVRPTHDKIKCLQCDEHPEGFRGPHELQRHTERAHSVVRKAWVCVDISSDKKFLASCKACRNKKRYNAYYNAVAHLRRIHFNPKQKGRKGKAKPEEHRGGKGGGDYPAIDIVKEWMQEIDEVVPENLRQYHDDDEVDIDNVELSRPENGFESPSTQPAYGEMPNREYLDSLVAHTHSSSASTGHAKANAFFVSSAPLPTQPYVHNRHQSQEQVAVTCNTDMFDIFDLSVDNPYVPFDMSPLDVLQPFVESNDSNGSYFLNL</sequence>